<dbReference type="EMBL" id="MUYT01000009">
    <property type="protein sequence ID" value="OOS20264.1"/>
    <property type="molecule type" value="Genomic_DNA"/>
</dbReference>
<dbReference type="Pfam" id="PF12146">
    <property type="entry name" value="Hydrolase_4"/>
    <property type="match status" value="1"/>
</dbReference>
<evidence type="ECO:0000259" key="1">
    <source>
        <dbReference type="Pfam" id="PF12146"/>
    </source>
</evidence>
<sequence>MITSNDGIHTLHHHFFDCQSKPKATLLIVHGMSEHGGRYDAFAQFLAEQGIAVATYDQLGHGKTANCQEELGYVHKTYPVQMLLRDVVRMANLLKQRHPQTPHFIMGHSMGSFIVRQVLSQHSYDFTGAILMGTADKNPLIKSLVPLFAGLNRLSPKRPCHWAGNSMNKVLNSKLGNVQSASRFAWVSNNTDNINAYESDPLCGFNFTHNGFFALFKIMDLALNQDWHADIDRHFPLLLVSGKDDPVGNMGKGIDRLQQRLQDNGFWQINKRLYPNMRHEPLHEQQADMVFNDIAHWITHHALTNHHSFTNQ</sequence>
<dbReference type="Gene3D" id="3.40.50.1820">
    <property type="entry name" value="alpha/beta hydrolase"/>
    <property type="match status" value="1"/>
</dbReference>
<name>A0A1T0CD58_9GAMM</name>
<dbReference type="STRING" id="90241.B0682_07390"/>
<comment type="caution">
    <text evidence="2">The sequence shown here is derived from an EMBL/GenBank/DDBJ whole genome shotgun (WGS) entry which is preliminary data.</text>
</comment>
<organism evidence="2 3">
    <name type="scientific">Lwoffella lincolnii</name>
    <dbReference type="NCBI Taxonomy" id="90241"/>
    <lineage>
        <taxon>Bacteria</taxon>
        <taxon>Pseudomonadati</taxon>
        <taxon>Pseudomonadota</taxon>
        <taxon>Gammaproteobacteria</taxon>
        <taxon>Moraxellales</taxon>
        <taxon>Moraxellaceae</taxon>
        <taxon>Lwoffella</taxon>
    </lineage>
</organism>
<dbReference type="InterPro" id="IPR029058">
    <property type="entry name" value="AB_hydrolase_fold"/>
</dbReference>
<evidence type="ECO:0000313" key="2">
    <source>
        <dbReference type="EMBL" id="OOS20264.1"/>
    </source>
</evidence>
<dbReference type="AlphaFoldDB" id="A0A1T0CD58"/>
<keyword evidence="3" id="KW-1185">Reference proteome</keyword>
<protein>
    <submittedName>
        <fullName evidence="2">Lysophospholipase</fullName>
    </submittedName>
</protein>
<dbReference type="InterPro" id="IPR051044">
    <property type="entry name" value="MAG_DAG_Lipase"/>
</dbReference>
<dbReference type="PANTHER" id="PTHR11614">
    <property type="entry name" value="PHOSPHOLIPASE-RELATED"/>
    <property type="match status" value="1"/>
</dbReference>
<dbReference type="InterPro" id="IPR022742">
    <property type="entry name" value="Hydrolase_4"/>
</dbReference>
<accession>A0A1T0CD58</accession>
<proteinExistence type="predicted"/>
<evidence type="ECO:0000313" key="3">
    <source>
        <dbReference type="Proteomes" id="UP000191094"/>
    </source>
</evidence>
<gene>
    <name evidence="2" type="ORF">B0682_07390</name>
</gene>
<reference evidence="2 3" key="1">
    <citation type="submission" date="2017-02" db="EMBL/GenBank/DDBJ databases">
        <title>Draft genome sequence of Moraxella lincolnii CCUG 9405T type strain.</title>
        <authorList>
            <person name="Salva-Serra F."/>
            <person name="Engstrom-Jakobsson H."/>
            <person name="Thorell K."/>
            <person name="Jaen-Luchoro D."/>
            <person name="Gonzales-Siles L."/>
            <person name="Karlsson R."/>
            <person name="Yazdan S."/>
            <person name="Boulund F."/>
            <person name="Johnning A."/>
            <person name="Engstrand L."/>
            <person name="Kristiansson E."/>
            <person name="Moore E."/>
        </authorList>
    </citation>
    <scope>NUCLEOTIDE SEQUENCE [LARGE SCALE GENOMIC DNA]</scope>
    <source>
        <strain evidence="2 3">CCUG 9405</strain>
    </source>
</reference>
<dbReference type="Proteomes" id="UP000191094">
    <property type="component" value="Unassembled WGS sequence"/>
</dbReference>
<feature type="domain" description="Serine aminopeptidase S33" evidence="1">
    <location>
        <begin position="21"/>
        <end position="286"/>
    </location>
</feature>
<dbReference type="SUPFAM" id="SSF53474">
    <property type="entry name" value="alpha/beta-Hydrolases"/>
    <property type="match status" value="1"/>
</dbReference>